<keyword evidence="2" id="KW-1185">Reference proteome</keyword>
<comment type="caution">
    <text evidence="1">The sequence shown here is derived from an EMBL/GenBank/DDBJ whole genome shotgun (WGS) entry which is preliminary data.</text>
</comment>
<dbReference type="RefSeq" id="WP_202784421.1">
    <property type="nucleotide sequence ID" value="NZ_CAHJWF010000310.1"/>
</dbReference>
<proteinExistence type="predicted"/>
<evidence type="ECO:0000313" key="1">
    <source>
        <dbReference type="EMBL" id="CAB5505942.1"/>
    </source>
</evidence>
<protein>
    <submittedName>
        <fullName evidence="1">Uncharacterized protein</fullName>
    </submittedName>
</protein>
<accession>A0ABN7GBR1</accession>
<dbReference type="Proteomes" id="UP000626656">
    <property type="component" value="Unassembled WGS sequence"/>
</dbReference>
<evidence type="ECO:0000313" key="2">
    <source>
        <dbReference type="Proteomes" id="UP000626656"/>
    </source>
</evidence>
<dbReference type="EMBL" id="CAHJWF010000310">
    <property type="protein sequence ID" value="CAB5505942.1"/>
    <property type="molecule type" value="Genomic_DNA"/>
</dbReference>
<name>A0ABN7GBR1_9GAMM</name>
<dbReference type="Gene3D" id="1.10.3510.10">
    <property type="entry name" value="NMB0513-like"/>
    <property type="match status" value="1"/>
</dbReference>
<organism evidence="1 2">
    <name type="scientific">Bathymodiolus thermophilus thioautotrophic gill symbiont</name>
    <dbReference type="NCBI Taxonomy" id="2360"/>
    <lineage>
        <taxon>Bacteria</taxon>
        <taxon>Pseudomonadati</taxon>
        <taxon>Pseudomonadota</taxon>
        <taxon>Gammaproteobacteria</taxon>
        <taxon>sulfur-oxidizing symbionts</taxon>
    </lineage>
</organism>
<dbReference type="InterPro" id="IPR023138">
    <property type="entry name" value="NMB0513-like_sf"/>
</dbReference>
<sequence>MILETLVEENIKLSLEKCFGYWIDGLWYSDINLSIEQRKEIFFLTLKKLLNDNKVVLFAPYSMFNESTNQWDKTVTIRKYGDTIWGLPSKEIIQYMRDVFPKDAKDENDDKVYDFWFSEDCPQIGWIDKKTGEIVAS</sequence>
<reference evidence="1 2" key="1">
    <citation type="submission" date="2020-05" db="EMBL/GenBank/DDBJ databases">
        <authorList>
            <person name="Petersen J."/>
            <person name="Sayavedra L."/>
        </authorList>
    </citation>
    <scope>NUCLEOTIDE SEQUENCE [LARGE SCALE GENOMIC DNA]</scope>
    <source>
        <strain evidence="1">B azoricus SOX ET2 1586I</strain>
    </source>
</reference>
<gene>
    <name evidence="1" type="ORF">AZO1586I_1538</name>
</gene>
<dbReference type="SUPFAM" id="SSF160472">
    <property type="entry name" value="NMB0513-like"/>
    <property type="match status" value="1"/>
</dbReference>